<evidence type="ECO:0000256" key="7">
    <source>
        <dbReference type="SAM" id="Phobius"/>
    </source>
</evidence>
<dbReference type="PRINTS" id="PR01036">
    <property type="entry name" value="TCRTETB"/>
</dbReference>
<keyword evidence="10" id="KW-1185">Reference proteome</keyword>
<feature type="transmembrane region" description="Helical" evidence="7">
    <location>
        <begin position="164"/>
        <end position="184"/>
    </location>
</feature>
<dbReference type="Pfam" id="PF07690">
    <property type="entry name" value="MFS_1"/>
    <property type="match status" value="2"/>
</dbReference>
<feature type="transmembrane region" description="Helical" evidence="7">
    <location>
        <begin position="427"/>
        <end position="445"/>
    </location>
</feature>
<dbReference type="Proteomes" id="UP001519344">
    <property type="component" value="Unassembled WGS sequence"/>
</dbReference>
<dbReference type="RefSeq" id="WP_167066350.1">
    <property type="nucleotide sequence ID" value="NZ_JAAOZR010000045.1"/>
</dbReference>
<feature type="transmembrane region" description="Helical" evidence="7">
    <location>
        <begin position="196"/>
        <end position="215"/>
    </location>
</feature>
<evidence type="ECO:0000256" key="3">
    <source>
        <dbReference type="ARBA" id="ARBA00022475"/>
    </source>
</evidence>
<dbReference type="EMBL" id="JAGGKV010000005">
    <property type="protein sequence ID" value="MBP1963161.1"/>
    <property type="molecule type" value="Genomic_DNA"/>
</dbReference>
<feature type="transmembrane region" description="Helical" evidence="7">
    <location>
        <begin position="79"/>
        <end position="102"/>
    </location>
</feature>
<accession>A0ABS4HXT8</accession>
<evidence type="ECO:0000313" key="10">
    <source>
        <dbReference type="Proteomes" id="UP001519344"/>
    </source>
</evidence>
<evidence type="ECO:0000256" key="2">
    <source>
        <dbReference type="ARBA" id="ARBA00022448"/>
    </source>
</evidence>
<dbReference type="InterPro" id="IPR011701">
    <property type="entry name" value="MFS"/>
</dbReference>
<evidence type="ECO:0000259" key="8">
    <source>
        <dbReference type="PROSITE" id="PS50850"/>
    </source>
</evidence>
<feature type="transmembrane region" description="Helical" evidence="7">
    <location>
        <begin position="324"/>
        <end position="347"/>
    </location>
</feature>
<dbReference type="CDD" id="cd17321">
    <property type="entry name" value="MFS_MMR_MDR_like"/>
    <property type="match status" value="1"/>
</dbReference>
<comment type="caution">
    <text evidence="9">The sequence shown here is derived from an EMBL/GenBank/DDBJ whole genome shotgun (WGS) entry which is preliminary data.</text>
</comment>
<feature type="domain" description="Major facilitator superfamily (MFS) profile" evidence="8">
    <location>
        <begin position="10"/>
        <end position="450"/>
    </location>
</feature>
<evidence type="ECO:0000256" key="5">
    <source>
        <dbReference type="ARBA" id="ARBA00022989"/>
    </source>
</evidence>
<keyword evidence="2" id="KW-0813">Transport</keyword>
<evidence type="ECO:0000256" key="6">
    <source>
        <dbReference type="ARBA" id="ARBA00023136"/>
    </source>
</evidence>
<dbReference type="Gene3D" id="1.20.1720.10">
    <property type="entry name" value="Multidrug resistance protein D"/>
    <property type="match status" value="1"/>
</dbReference>
<dbReference type="SUPFAM" id="SSF103473">
    <property type="entry name" value="MFS general substrate transporter"/>
    <property type="match status" value="1"/>
</dbReference>
<feature type="transmembrane region" description="Helical" evidence="7">
    <location>
        <begin position="353"/>
        <end position="373"/>
    </location>
</feature>
<feature type="transmembrane region" description="Helical" evidence="7">
    <location>
        <begin position="48"/>
        <end position="67"/>
    </location>
</feature>
<keyword evidence="5 7" id="KW-1133">Transmembrane helix</keyword>
<dbReference type="PROSITE" id="PS50850">
    <property type="entry name" value="MFS"/>
    <property type="match status" value="1"/>
</dbReference>
<reference evidence="9 10" key="1">
    <citation type="submission" date="2021-03" db="EMBL/GenBank/DDBJ databases">
        <title>Genomic Encyclopedia of Type Strains, Phase IV (KMG-IV): sequencing the most valuable type-strain genomes for metagenomic binning, comparative biology and taxonomic classification.</title>
        <authorList>
            <person name="Goeker M."/>
        </authorList>
    </citation>
    <scope>NUCLEOTIDE SEQUENCE [LARGE SCALE GENOMIC DNA]</scope>
    <source>
        <strain evidence="9 10">DSM 24950</strain>
    </source>
</reference>
<dbReference type="PANTHER" id="PTHR42718:SF46">
    <property type="entry name" value="BLR6921 PROTEIN"/>
    <property type="match status" value="1"/>
</dbReference>
<feature type="transmembrane region" description="Helical" evidence="7">
    <location>
        <begin position="12"/>
        <end position="36"/>
    </location>
</feature>
<organism evidence="9 10">
    <name type="scientific">Paenibacillus aceris</name>
    <dbReference type="NCBI Taxonomy" id="869555"/>
    <lineage>
        <taxon>Bacteria</taxon>
        <taxon>Bacillati</taxon>
        <taxon>Bacillota</taxon>
        <taxon>Bacilli</taxon>
        <taxon>Bacillales</taxon>
        <taxon>Paenibacillaceae</taxon>
        <taxon>Paenibacillus</taxon>
    </lineage>
</organism>
<feature type="transmembrane region" description="Helical" evidence="7">
    <location>
        <begin position="262"/>
        <end position="284"/>
    </location>
</feature>
<dbReference type="InterPro" id="IPR036259">
    <property type="entry name" value="MFS_trans_sf"/>
</dbReference>
<evidence type="ECO:0000256" key="4">
    <source>
        <dbReference type="ARBA" id="ARBA00022692"/>
    </source>
</evidence>
<dbReference type="PANTHER" id="PTHR42718">
    <property type="entry name" value="MAJOR FACILITATOR SUPERFAMILY MULTIDRUG TRANSPORTER MFSC"/>
    <property type="match status" value="1"/>
</dbReference>
<dbReference type="InterPro" id="IPR020846">
    <property type="entry name" value="MFS_dom"/>
</dbReference>
<keyword evidence="3" id="KW-1003">Cell membrane</keyword>
<feature type="transmembrane region" description="Helical" evidence="7">
    <location>
        <begin position="393"/>
        <end position="415"/>
    </location>
</feature>
<evidence type="ECO:0000313" key="9">
    <source>
        <dbReference type="EMBL" id="MBP1963161.1"/>
    </source>
</evidence>
<feature type="transmembrane region" description="Helical" evidence="7">
    <location>
        <begin position="135"/>
        <end position="158"/>
    </location>
</feature>
<dbReference type="Gene3D" id="1.20.1250.20">
    <property type="entry name" value="MFS general substrate transporter like domains"/>
    <property type="match status" value="1"/>
</dbReference>
<feature type="transmembrane region" description="Helical" evidence="7">
    <location>
        <begin position="108"/>
        <end position="126"/>
    </location>
</feature>
<feature type="transmembrane region" description="Helical" evidence="7">
    <location>
        <begin position="290"/>
        <end position="312"/>
    </location>
</feature>
<keyword evidence="4 7" id="KW-0812">Transmembrane</keyword>
<sequence length="461" mass="48713">MAKLVNRWAIMQVINLGTFMTTLDVGIVNLALPVIAEENGVTLSAVQWAVTAYLLTMIGLLPILGSLSDRLNRGKVYSIGFLFFALGSLVATVPGGFALLLIARCIQGIGAAMIMANSQAMVRAIFPDHERGKALGVNTIVMSVGTLSGPAIGGFLMHLSGWPLLFWINVPIGLVAAILGWLWFPQTKRNRRSIDYVGAVVLAVCVLCLFIGAVFLEEDGFSGTVAVLGGAGLLTAIFLAWYERGQTNGIIDPIFFRNRSILIGNSSSFLYYAALTATQIPQAFYLKNSLGLSITSVGLVLAVQPVFLGIMGPLSGWSRDRFGAFWPTSVGALLCMGAMLPVMVGGLPSLADFLWFGGLFGAGGGLFLASNNADMMSAAPGTKASLVGSMLALIRYLGMVAGIAFAVLLVGSLGGADLSAQVPHLRVLYGLGALLCLAMLACGLLRRYRLGLRRKVQVEEA</sequence>
<keyword evidence="6 7" id="KW-0472">Membrane</keyword>
<gene>
    <name evidence="9" type="ORF">J2Z65_002377</name>
</gene>
<evidence type="ECO:0000256" key="1">
    <source>
        <dbReference type="ARBA" id="ARBA00004651"/>
    </source>
</evidence>
<protein>
    <submittedName>
        <fullName evidence="9">Multidrug resistance protein</fullName>
    </submittedName>
</protein>
<proteinExistence type="predicted"/>
<name>A0ABS4HXT8_9BACL</name>
<comment type="subcellular location">
    <subcellularLocation>
        <location evidence="1">Cell membrane</location>
        <topology evidence="1">Multi-pass membrane protein</topology>
    </subcellularLocation>
</comment>
<feature type="transmembrane region" description="Helical" evidence="7">
    <location>
        <begin position="221"/>
        <end position="242"/>
    </location>
</feature>